<keyword evidence="1" id="KW-0808">Transferase</keyword>
<dbReference type="Proteomes" id="UP000185674">
    <property type="component" value="Chromosome"/>
</dbReference>
<evidence type="ECO:0000313" key="2">
    <source>
        <dbReference type="Proteomes" id="UP000185674"/>
    </source>
</evidence>
<evidence type="ECO:0000313" key="1">
    <source>
        <dbReference type="EMBL" id="APV35109.1"/>
    </source>
</evidence>
<protein>
    <submittedName>
        <fullName evidence="1">GNAT family N-acetyltransferase</fullName>
    </submittedName>
</protein>
<dbReference type="eggNOG" id="COG0456">
    <property type="taxonomic scope" value="Bacteria"/>
</dbReference>
<dbReference type="GO" id="GO:0016747">
    <property type="term" value="F:acyltransferase activity, transferring groups other than amino-acyl groups"/>
    <property type="evidence" value="ECO:0007669"/>
    <property type="project" value="InterPro"/>
</dbReference>
<dbReference type="CDD" id="cd04301">
    <property type="entry name" value="NAT_SF"/>
    <property type="match status" value="1"/>
</dbReference>
<accession>A0A1P8EFX3</accession>
<dbReference type="InterPro" id="IPR016181">
    <property type="entry name" value="Acyl_CoA_acyltransferase"/>
</dbReference>
<dbReference type="PROSITE" id="PS51186">
    <property type="entry name" value="GNAT"/>
    <property type="match status" value="1"/>
</dbReference>
<dbReference type="KEGG" id="asol:BEN76_03380"/>
<sequence>MHNLTIREAQPDDLTTLVEIINQSYRAGGQRSWTSEQGLVQGQRIDFDQLKQLFYKSNVTLLVGEIFTASQHSPVTVACLALSSNKDRVEIGTYCVAPAYQNLGLGRQVLSLAEAYALQKYPNLKIFEMYVLDVRTELIAFYLRAGYIKSGHTEPYPVDADVGVPCVPIELIHLYKSI</sequence>
<dbReference type="InterPro" id="IPR000182">
    <property type="entry name" value="GNAT_dom"/>
</dbReference>
<dbReference type="RefSeq" id="WP_004948023.1">
    <property type="nucleotide sequence ID" value="NZ_BHGE01000016.1"/>
</dbReference>
<dbReference type="SUPFAM" id="SSF55729">
    <property type="entry name" value="Acyl-CoA N-acyltransferases (Nat)"/>
    <property type="match status" value="1"/>
</dbReference>
<gene>
    <name evidence="1" type="ORF">BEN76_03380</name>
</gene>
<organism evidence="1 2">
    <name type="scientific">Acinetobacter soli</name>
    <dbReference type="NCBI Taxonomy" id="487316"/>
    <lineage>
        <taxon>Bacteria</taxon>
        <taxon>Pseudomonadati</taxon>
        <taxon>Pseudomonadota</taxon>
        <taxon>Gammaproteobacteria</taxon>
        <taxon>Moraxellales</taxon>
        <taxon>Moraxellaceae</taxon>
        <taxon>Acinetobacter</taxon>
    </lineage>
</organism>
<dbReference type="Gene3D" id="3.40.630.30">
    <property type="match status" value="1"/>
</dbReference>
<name>A0A1P8EFX3_9GAMM</name>
<dbReference type="AlphaFoldDB" id="A0A1P8EFX3"/>
<reference evidence="1 2" key="1">
    <citation type="submission" date="2016-08" db="EMBL/GenBank/DDBJ databases">
        <title>Complete genome sequence of Acinetobacter baylyi strain GFJ2.</title>
        <authorList>
            <person name="Tabata M."/>
            <person name="Kuboki S."/>
            <person name="Gibu N."/>
            <person name="Kinouchi Y."/>
            <person name="Vangnai A."/>
            <person name="Kasai D."/>
            <person name="Fukuda M."/>
        </authorList>
    </citation>
    <scope>NUCLEOTIDE SEQUENCE [LARGE SCALE GENOMIC DNA]</scope>
    <source>
        <strain evidence="1 2">GFJ2</strain>
    </source>
</reference>
<proteinExistence type="predicted"/>
<dbReference type="GeneID" id="67511472"/>
<dbReference type="Pfam" id="PF00583">
    <property type="entry name" value="Acetyltransf_1"/>
    <property type="match status" value="1"/>
</dbReference>
<dbReference type="EMBL" id="CP016896">
    <property type="protein sequence ID" value="APV35109.1"/>
    <property type="molecule type" value="Genomic_DNA"/>
</dbReference>